<dbReference type="AlphaFoldDB" id="A0A9D4GCW1"/>
<comment type="caution">
    <text evidence="1">The sequence shown here is derived from an EMBL/GenBank/DDBJ whole genome shotgun (WGS) entry which is preliminary data.</text>
</comment>
<protein>
    <submittedName>
        <fullName evidence="1">Uncharacterized protein</fullName>
    </submittedName>
</protein>
<keyword evidence="2" id="KW-1185">Reference proteome</keyword>
<accession>A0A9D4GCW1</accession>
<sequence>MTSTSTTRHTPSHRSVTRFPTHLQGLYQRYQTYSVTQIGHKISQLTTANLKSQSVCNMMS</sequence>
<dbReference type="EMBL" id="JAIWYP010000006">
    <property type="protein sequence ID" value="KAH3811682.1"/>
    <property type="molecule type" value="Genomic_DNA"/>
</dbReference>
<reference evidence="1" key="2">
    <citation type="submission" date="2020-11" db="EMBL/GenBank/DDBJ databases">
        <authorList>
            <person name="McCartney M.A."/>
            <person name="Auch B."/>
            <person name="Kono T."/>
            <person name="Mallez S."/>
            <person name="Becker A."/>
            <person name="Gohl D.M."/>
            <person name="Silverstein K.A.T."/>
            <person name="Koren S."/>
            <person name="Bechman K.B."/>
            <person name="Herman A."/>
            <person name="Abrahante J.E."/>
            <person name="Garbe J."/>
        </authorList>
    </citation>
    <scope>NUCLEOTIDE SEQUENCE</scope>
    <source>
        <strain evidence="1">Duluth1</strain>
        <tissue evidence="1">Whole animal</tissue>
    </source>
</reference>
<gene>
    <name evidence="1" type="ORF">DPMN_140094</name>
</gene>
<reference evidence="1" key="1">
    <citation type="journal article" date="2019" name="bioRxiv">
        <title>The Genome of the Zebra Mussel, Dreissena polymorpha: A Resource for Invasive Species Research.</title>
        <authorList>
            <person name="McCartney M.A."/>
            <person name="Auch B."/>
            <person name="Kono T."/>
            <person name="Mallez S."/>
            <person name="Zhang Y."/>
            <person name="Obille A."/>
            <person name="Becker A."/>
            <person name="Abrahante J.E."/>
            <person name="Garbe J."/>
            <person name="Badalamenti J.P."/>
            <person name="Herman A."/>
            <person name="Mangelson H."/>
            <person name="Liachko I."/>
            <person name="Sullivan S."/>
            <person name="Sone E.D."/>
            <person name="Koren S."/>
            <person name="Silverstein K.A.T."/>
            <person name="Beckman K.B."/>
            <person name="Gohl D.M."/>
        </authorList>
    </citation>
    <scope>NUCLEOTIDE SEQUENCE</scope>
    <source>
        <strain evidence="1">Duluth1</strain>
        <tissue evidence="1">Whole animal</tissue>
    </source>
</reference>
<name>A0A9D4GCW1_DREPO</name>
<dbReference type="Proteomes" id="UP000828390">
    <property type="component" value="Unassembled WGS sequence"/>
</dbReference>
<proteinExistence type="predicted"/>
<evidence type="ECO:0000313" key="1">
    <source>
        <dbReference type="EMBL" id="KAH3811682.1"/>
    </source>
</evidence>
<evidence type="ECO:0000313" key="2">
    <source>
        <dbReference type="Proteomes" id="UP000828390"/>
    </source>
</evidence>
<organism evidence="1 2">
    <name type="scientific">Dreissena polymorpha</name>
    <name type="common">Zebra mussel</name>
    <name type="synonym">Mytilus polymorpha</name>
    <dbReference type="NCBI Taxonomy" id="45954"/>
    <lineage>
        <taxon>Eukaryota</taxon>
        <taxon>Metazoa</taxon>
        <taxon>Spiralia</taxon>
        <taxon>Lophotrochozoa</taxon>
        <taxon>Mollusca</taxon>
        <taxon>Bivalvia</taxon>
        <taxon>Autobranchia</taxon>
        <taxon>Heteroconchia</taxon>
        <taxon>Euheterodonta</taxon>
        <taxon>Imparidentia</taxon>
        <taxon>Neoheterodontei</taxon>
        <taxon>Myida</taxon>
        <taxon>Dreissenoidea</taxon>
        <taxon>Dreissenidae</taxon>
        <taxon>Dreissena</taxon>
    </lineage>
</organism>